<dbReference type="Proteomes" id="UP000280455">
    <property type="component" value="Chromosome"/>
</dbReference>
<organism evidence="1 2">
    <name type="scientific">Pseudomonas chlororaphis subsp. aureofaciens</name>
    <dbReference type="NCBI Taxonomy" id="587851"/>
    <lineage>
        <taxon>Bacteria</taxon>
        <taxon>Pseudomonadati</taxon>
        <taxon>Pseudomonadota</taxon>
        <taxon>Gammaproteobacteria</taxon>
        <taxon>Pseudomonadales</taxon>
        <taxon>Pseudomonadaceae</taxon>
        <taxon>Pseudomonas</taxon>
    </lineage>
</organism>
<evidence type="ECO:0000313" key="2">
    <source>
        <dbReference type="Proteomes" id="UP000280455"/>
    </source>
</evidence>
<protein>
    <submittedName>
        <fullName evidence="1">Uncharacterized protein</fullName>
    </submittedName>
</protein>
<sequence>MGVEATLGAARRRGFIESDRIVDWIGRAFSYRFQGRRLPWQSTCAHCVSH</sequence>
<gene>
    <name evidence="1" type="ORF">C4K07_3438</name>
</gene>
<evidence type="ECO:0000313" key="1">
    <source>
        <dbReference type="EMBL" id="AZE30223.1"/>
    </source>
</evidence>
<dbReference type="EMBL" id="CP027750">
    <property type="protein sequence ID" value="AZE30223.1"/>
    <property type="molecule type" value="Genomic_DNA"/>
</dbReference>
<proteinExistence type="predicted"/>
<name>A0AAD0ZJA5_9PSED</name>
<dbReference type="AlphaFoldDB" id="A0AAD0ZJA5"/>
<reference evidence="1 2" key="1">
    <citation type="submission" date="2018-03" db="EMBL/GenBank/DDBJ databases">
        <title>Diversity of phytobeneficial traits revealed by whole-genome analysis of worldwide-isolated phenazine-producing Pseudomonas spp.</title>
        <authorList>
            <person name="Biessy A."/>
            <person name="Novinscak A."/>
            <person name="Blom J."/>
            <person name="Leger G."/>
            <person name="Thomashow L.S."/>
            <person name="Cazorla F.M."/>
            <person name="Josic D."/>
            <person name="Filion M."/>
        </authorList>
    </citation>
    <scope>NUCLEOTIDE SEQUENCE [LARGE SCALE GENOMIC DNA]</scope>
    <source>
        <strain evidence="1 2">ChPhzS24</strain>
    </source>
</reference>
<accession>A0AAD0ZJA5</accession>